<dbReference type="InterPro" id="IPR014818">
    <property type="entry name" value="Phage/plasmid_primase_P4_C"/>
</dbReference>
<dbReference type="SMART" id="SM00885">
    <property type="entry name" value="D5_N"/>
    <property type="match status" value="1"/>
</dbReference>
<evidence type="ECO:0000313" key="6">
    <source>
        <dbReference type="Proteomes" id="UP000013028"/>
    </source>
</evidence>
<dbReference type="AlphaFoldDB" id="A0AAV3IN68"/>
<keyword evidence="3" id="KW-0067">ATP-binding</keyword>
<dbReference type="InterPro" id="IPR027417">
    <property type="entry name" value="P-loop_NTPase"/>
</dbReference>
<dbReference type="Gene3D" id="3.40.50.300">
    <property type="entry name" value="P-loop containing nucleotide triphosphate hydrolases"/>
    <property type="match status" value="1"/>
</dbReference>
<dbReference type="GO" id="GO:0016817">
    <property type="term" value="F:hydrolase activity, acting on acid anhydrides"/>
    <property type="evidence" value="ECO:0007669"/>
    <property type="project" value="InterPro"/>
</dbReference>
<accession>A0AAV3IN68</accession>
<sequence length="893" mass="100360">MIDSISVLKHSAIPLAKTWRIDGSVAAYQDAKYFSLIEKPISNLKDLSEVLKELEGDSKACVIRGIYKGDDYARQVDSEFKQGNVRRQKRLFDDKPHHWVLVEIDDFKPLLADPILEPVEAINGYIASCLPDCFHEISYHWQLSNSAGHFKNIDKLKAHVWFWLEKSYTSDQLKAWAEQNNIALDKSVFNTVQIHYTASPIFERGIVDPVPVRSGFVEGLFGDVVSLEILLKSVSTEAFKVTNVDDAFNDPFAGIEPIVGLTLSDAISLIRFIDSNDYQTWLKAGMALHHEFDGSSDALALWDEWSQGSCKYAGYDVCQEKWSTFGKNGHNPVTARWLLKYGGEATKNAENQEKHRAMDEIKELILDCNDSVVLINDIAKKAGLTAVGDIAMRTELTGLIRAQFKRITKTSLPLPDARMAMNSAVPSKTKGVDGRHEMTELGNVGRMIDRYGDDLMFIPQTETWYSWSGFYWQPITAVEITQYATATIKALPDELKDIPDDDTRSKHRKFYVDSQKIKMAEAMVKWARSDERLLRNIKNLDANANLLGCANGAIDLTTGNLLTPDREYLISYSTGIEYSLSARCPVFEQTVLDAFFGDAEMVTFFQRVIGYIALGQPKESIILIPYGSGNNGKSTIFKSIALALGDYAKTANADTFLGDGRSNSGGAREDILRLRGSRFVYSTEPDEGKELKEGLIKAMTGGEALPARGLYARHTVEVQPTWTVVMPTNHKPIIKGDDYGIWRRIMLVPFTRNYDDDPAIKKDVNRPAKLLRELPGILRWIVLGALKYLQEGLNPPKGVVQAKEEYRDEMDLLKDWMSSCCLFGTDIQTTSEDLFQSWKGYAERNGVLRLIPSKNHLSRKLEPKFKKKNIGERKLKGFIGIGLRSDFEGVADV</sequence>
<reference evidence="5 6" key="1">
    <citation type="submission" date="2013-02" db="EMBL/GenBank/DDBJ databases">
        <title>The Genome Sequence of Acinetobacter nosocomialis NIPH 386.</title>
        <authorList>
            <consortium name="The Broad Institute Genome Sequencing Platform"/>
            <consortium name="The Broad Institute Genome Sequencing Center for Infectious Disease"/>
            <person name="Cerqueira G."/>
            <person name="Feldgarden M."/>
            <person name="Courvalin P."/>
            <person name="Perichon B."/>
            <person name="Grillot-Courvalin C."/>
            <person name="Clermont D."/>
            <person name="Rocha E."/>
            <person name="Yoon E.-J."/>
            <person name="Nemec A."/>
            <person name="Walker B."/>
            <person name="Young S.K."/>
            <person name="Zeng Q."/>
            <person name="Gargeya S."/>
            <person name="Fitzgerald M."/>
            <person name="Haas B."/>
            <person name="Abouelleil A."/>
            <person name="Alvarado L."/>
            <person name="Arachchi H.M."/>
            <person name="Berlin A.M."/>
            <person name="Chapman S.B."/>
            <person name="Dewar J."/>
            <person name="Goldberg J."/>
            <person name="Griggs A."/>
            <person name="Gujja S."/>
            <person name="Hansen M."/>
            <person name="Howarth C."/>
            <person name="Imamovic A."/>
            <person name="Larimer J."/>
            <person name="McCowan C."/>
            <person name="Murphy C."/>
            <person name="Neiman D."/>
            <person name="Pearson M."/>
            <person name="Priest M."/>
            <person name="Roberts A."/>
            <person name="Saif S."/>
            <person name="Shea T."/>
            <person name="Sisk P."/>
            <person name="Sykes S."/>
            <person name="Wortman J."/>
            <person name="Nusbaum C."/>
            <person name="Birren B."/>
        </authorList>
    </citation>
    <scope>NUCLEOTIDE SEQUENCE [LARGE SCALE GENOMIC DNA]</scope>
    <source>
        <strain evidence="5 6">NIPH 386</strain>
    </source>
</reference>
<name>A0AAV3IN68_ACINO</name>
<dbReference type="NCBIfam" id="TIGR01613">
    <property type="entry name" value="primase_Cterm"/>
    <property type="match status" value="1"/>
</dbReference>
<dbReference type="EMBL" id="APPP01000013">
    <property type="protein sequence ID" value="ENV41095.1"/>
    <property type="molecule type" value="Genomic_DNA"/>
</dbReference>
<dbReference type="InterPro" id="IPR014819">
    <property type="entry name" value="PriCT_2"/>
</dbReference>
<dbReference type="Pfam" id="PF08706">
    <property type="entry name" value="D5_N"/>
    <property type="match status" value="1"/>
</dbReference>
<evidence type="ECO:0000256" key="2">
    <source>
        <dbReference type="ARBA" id="ARBA00022801"/>
    </source>
</evidence>
<organism evidence="5 6">
    <name type="scientific">Acinetobacter nosocomialis NIPH 386</name>
    <dbReference type="NCBI Taxonomy" id="1217985"/>
    <lineage>
        <taxon>Bacteria</taxon>
        <taxon>Pseudomonadati</taxon>
        <taxon>Pseudomonadota</taxon>
        <taxon>Gammaproteobacteria</taxon>
        <taxon>Moraxellales</taxon>
        <taxon>Moraxellaceae</taxon>
        <taxon>Acinetobacter</taxon>
        <taxon>Acinetobacter calcoaceticus/baumannii complex</taxon>
    </lineage>
</organism>
<keyword evidence="2" id="KW-0378">Hydrolase</keyword>
<dbReference type="PROSITE" id="PS51206">
    <property type="entry name" value="SF3_HELICASE_1"/>
    <property type="match status" value="1"/>
</dbReference>
<dbReference type="InterPro" id="IPR006500">
    <property type="entry name" value="Helicase_put_C_phage/plasmid"/>
</dbReference>
<evidence type="ECO:0000259" key="4">
    <source>
        <dbReference type="PROSITE" id="PS51206"/>
    </source>
</evidence>
<proteinExistence type="predicted"/>
<protein>
    <recommendedName>
        <fullName evidence="4">SF3 helicase domain-containing protein</fullName>
    </recommendedName>
</protein>
<feature type="domain" description="SF3 helicase" evidence="4">
    <location>
        <begin position="600"/>
        <end position="763"/>
    </location>
</feature>
<comment type="caution">
    <text evidence="5">The sequence shown here is derived from an EMBL/GenBank/DDBJ whole genome shotgun (WGS) entry which is preliminary data.</text>
</comment>
<dbReference type="Pfam" id="PF08707">
    <property type="entry name" value="PriCT_2"/>
    <property type="match status" value="1"/>
</dbReference>
<gene>
    <name evidence="5" type="ORF">F958_01798</name>
</gene>
<dbReference type="RefSeq" id="WP_004886040.1">
    <property type="nucleotide sequence ID" value="NZ_KB849570.1"/>
</dbReference>
<evidence type="ECO:0000256" key="3">
    <source>
        <dbReference type="ARBA" id="ARBA00022840"/>
    </source>
</evidence>
<dbReference type="PANTHER" id="PTHR35372:SF2">
    <property type="entry name" value="SF3 HELICASE DOMAIN-CONTAINING PROTEIN"/>
    <property type="match status" value="1"/>
</dbReference>
<dbReference type="Proteomes" id="UP000013028">
    <property type="component" value="Unassembled WGS sequence"/>
</dbReference>
<dbReference type="SUPFAM" id="SSF52540">
    <property type="entry name" value="P-loop containing nucleoside triphosphate hydrolases"/>
    <property type="match status" value="1"/>
</dbReference>
<keyword evidence="1" id="KW-0547">Nucleotide-binding</keyword>
<dbReference type="InterPro" id="IPR051620">
    <property type="entry name" value="ORF904-like_C"/>
</dbReference>
<dbReference type="InterPro" id="IPR014015">
    <property type="entry name" value="Helicase_SF3_DNA-vir"/>
</dbReference>
<evidence type="ECO:0000256" key="1">
    <source>
        <dbReference type="ARBA" id="ARBA00022741"/>
    </source>
</evidence>
<dbReference type="PANTHER" id="PTHR35372">
    <property type="entry name" value="ATP BINDING PROTEIN-RELATED"/>
    <property type="match status" value="1"/>
</dbReference>
<evidence type="ECO:0000313" key="5">
    <source>
        <dbReference type="EMBL" id="ENV41095.1"/>
    </source>
</evidence>
<dbReference type="GO" id="GO:0005524">
    <property type="term" value="F:ATP binding"/>
    <property type="evidence" value="ECO:0007669"/>
    <property type="project" value="UniProtKB-KW"/>
</dbReference>